<dbReference type="VEuPathDB" id="VectorBase:LDEU013819"/>
<evidence type="ECO:0000313" key="2">
    <source>
        <dbReference type="Proteomes" id="UP000288716"/>
    </source>
</evidence>
<gene>
    <name evidence="1" type="ORF">B4U80_12541</name>
</gene>
<comment type="caution">
    <text evidence="1">The sequence shown here is derived from an EMBL/GenBank/DDBJ whole genome shotgun (WGS) entry which is preliminary data.</text>
</comment>
<accession>A0A443RSB1</accession>
<evidence type="ECO:0000313" key="1">
    <source>
        <dbReference type="EMBL" id="RWS18221.1"/>
    </source>
</evidence>
<organism evidence="1 2">
    <name type="scientific">Leptotrombidium deliense</name>
    <dbReference type="NCBI Taxonomy" id="299467"/>
    <lineage>
        <taxon>Eukaryota</taxon>
        <taxon>Metazoa</taxon>
        <taxon>Ecdysozoa</taxon>
        <taxon>Arthropoda</taxon>
        <taxon>Chelicerata</taxon>
        <taxon>Arachnida</taxon>
        <taxon>Acari</taxon>
        <taxon>Acariformes</taxon>
        <taxon>Trombidiformes</taxon>
        <taxon>Prostigmata</taxon>
        <taxon>Anystina</taxon>
        <taxon>Parasitengona</taxon>
        <taxon>Trombiculoidea</taxon>
        <taxon>Trombiculidae</taxon>
        <taxon>Leptotrombidium</taxon>
    </lineage>
</organism>
<proteinExistence type="predicted"/>
<protein>
    <submittedName>
        <fullName evidence="1">Uncharacterized protein</fullName>
    </submittedName>
</protein>
<dbReference type="InterPro" id="IPR008949">
    <property type="entry name" value="Isoprenoid_synthase_dom_sf"/>
</dbReference>
<sequence length="113" mass="12596">MSVAVNIKAIDLPFPLFSNPLKQACDVQFNEWVQRITASSTEKDKKFFSDLGIVAFVCESYPTASLATILFTAKVGALGAYVDDFFDDRCGIEGIMETIDRFKAFERGEKLEP</sequence>
<dbReference type="Proteomes" id="UP000288716">
    <property type="component" value="Unassembled WGS sequence"/>
</dbReference>
<dbReference type="AlphaFoldDB" id="A0A443RSB1"/>
<name>A0A443RSB1_9ACAR</name>
<dbReference type="Gene3D" id="1.10.600.10">
    <property type="entry name" value="Farnesyl Diphosphate Synthase"/>
    <property type="match status" value="1"/>
</dbReference>
<feature type="non-terminal residue" evidence="1">
    <location>
        <position position="113"/>
    </location>
</feature>
<reference evidence="1 2" key="1">
    <citation type="journal article" date="2018" name="Gigascience">
        <title>Genomes of trombidid mites reveal novel predicted allergens and laterally-transferred genes associated with secondary metabolism.</title>
        <authorList>
            <person name="Dong X."/>
            <person name="Chaisiri K."/>
            <person name="Xia D."/>
            <person name="Armstrong S.D."/>
            <person name="Fang Y."/>
            <person name="Donnelly M.J."/>
            <person name="Kadowaki T."/>
            <person name="McGarry J.W."/>
            <person name="Darby A.C."/>
            <person name="Makepeace B.L."/>
        </authorList>
    </citation>
    <scope>NUCLEOTIDE SEQUENCE [LARGE SCALE GENOMIC DNA]</scope>
    <source>
        <strain evidence="1">UoL-UT</strain>
    </source>
</reference>
<dbReference type="SUPFAM" id="SSF48576">
    <property type="entry name" value="Terpenoid synthases"/>
    <property type="match status" value="1"/>
</dbReference>
<keyword evidence="2" id="KW-1185">Reference proteome</keyword>
<dbReference type="EMBL" id="NCKV01043550">
    <property type="protein sequence ID" value="RWS18221.1"/>
    <property type="molecule type" value="Genomic_DNA"/>
</dbReference>